<feature type="domain" description="ArsA HSP20-like" evidence="4">
    <location>
        <begin position="320"/>
        <end position="372"/>
    </location>
</feature>
<dbReference type="InterPro" id="IPR008978">
    <property type="entry name" value="HSP20-like_chaperone"/>
</dbReference>
<evidence type="ECO:0000259" key="3">
    <source>
        <dbReference type="Pfam" id="PF02374"/>
    </source>
</evidence>
<dbReference type="EMBL" id="JAVREN010000047">
    <property type="protein sequence ID" value="MDT0309822.1"/>
    <property type="molecule type" value="Genomic_DNA"/>
</dbReference>
<dbReference type="Pfam" id="PF17886">
    <property type="entry name" value="ArsA_HSP20"/>
    <property type="match status" value="1"/>
</dbReference>
<gene>
    <name evidence="5" type="ORF">RM780_23105</name>
</gene>
<dbReference type="Gene3D" id="2.60.40.790">
    <property type="match status" value="1"/>
</dbReference>
<sequence length="393" mass="40365">MAPPPAARVLFVTGPGGAGTSTVAAATASSAARAGERPVLLLAPPRAAAPPFPATSPLEPGLHHSRVDPAGRFRAGALAAQRLAAPALDALGAVPFDGEELTELPGAHAAALLSALRAAAAGPWGLVVADLPPVTEAVRLLALPAQLRRYLRRLLPAERLAARALRPLLGRLAGVPLPDEGLFAAADRLDAALAGLQELIEGPAAAVRLVLDPAPGPAAEARAARAGLALHGVALESVVANRLLPATSPDPWLAALAERQREALAAFAEAAGLAGEAVHRVPHLGREPAHPAEPDVPPPGTWPAPRPAPPPEPGEAGLLVWRLPLPGAVREDLELIRRGGELLVRVGPFRRMLPLPAALRRCAVAGAAFEPGEDGAHRARLAVRFAPDPARWP</sequence>
<evidence type="ECO:0000256" key="1">
    <source>
        <dbReference type="ARBA" id="ARBA00011040"/>
    </source>
</evidence>
<accession>A0ABU2LE89</accession>
<dbReference type="PANTHER" id="PTHR10803">
    <property type="entry name" value="ARSENICAL PUMP-DRIVING ATPASE ARSENITE-TRANSLOCATING ATPASE"/>
    <property type="match status" value="1"/>
</dbReference>
<dbReference type="Gene3D" id="3.40.50.300">
    <property type="entry name" value="P-loop containing nucleotide triphosphate hydrolases"/>
    <property type="match status" value="1"/>
</dbReference>
<dbReference type="InterPro" id="IPR040612">
    <property type="entry name" value="ArsA_HSP20-like"/>
</dbReference>
<feature type="compositionally biased region" description="Pro residues" evidence="2">
    <location>
        <begin position="294"/>
        <end position="313"/>
    </location>
</feature>
<evidence type="ECO:0000313" key="6">
    <source>
        <dbReference type="Proteomes" id="UP001183388"/>
    </source>
</evidence>
<dbReference type="PANTHER" id="PTHR10803:SF3">
    <property type="entry name" value="ATPASE GET3"/>
    <property type="match status" value="1"/>
</dbReference>
<evidence type="ECO:0000313" key="5">
    <source>
        <dbReference type="EMBL" id="MDT0309822.1"/>
    </source>
</evidence>
<reference evidence="6" key="1">
    <citation type="submission" date="2023-07" db="EMBL/GenBank/DDBJ databases">
        <title>30 novel species of actinomycetes from the DSMZ collection.</title>
        <authorList>
            <person name="Nouioui I."/>
        </authorList>
    </citation>
    <scope>NUCLEOTIDE SEQUENCE [LARGE SCALE GENOMIC DNA]</scope>
    <source>
        <strain evidence="6">DSM 44917</strain>
    </source>
</reference>
<comment type="similarity">
    <text evidence="1">Belongs to the arsA ATPase family.</text>
</comment>
<dbReference type="InterPro" id="IPR027417">
    <property type="entry name" value="P-loop_NTPase"/>
</dbReference>
<dbReference type="Pfam" id="PF02374">
    <property type="entry name" value="ArsA_ATPase"/>
    <property type="match status" value="1"/>
</dbReference>
<keyword evidence="6" id="KW-1185">Reference proteome</keyword>
<protein>
    <submittedName>
        <fullName evidence="5">ArsA-related P-loop ATPase</fullName>
    </submittedName>
</protein>
<feature type="domain" description="ArsA/GET3 Anion-transporting ATPase-like" evidence="3">
    <location>
        <begin position="8"/>
        <end position="265"/>
    </location>
</feature>
<dbReference type="SUPFAM" id="SSF52540">
    <property type="entry name" value="P-loop containing nucleoside triphosphate hydrolases"/>
    <property type="match status" value="1"/>
</dbReference>
<dbReference type="InterPro" id="IPR016300">
    <property type="entry name" value="ATPase_ArsA/GET3"/>
</dbReference>
<dbReference type="RefSeq" id="WP_311632785.1">
    <property type="nucleotide sequence ID" value="NZ_JAVREN010000047.1"/>
</dbReference>
<organism evidence="5 6">
    <name type="scientific">Streptomyces boetiae</name>
    <dbReference type="NCBI Taxonomy" id="3075541"/>
    <lineage>
        <taxon>Bacteria</taxon>
        <taxon>Bacillati</taxon>
        <taxon>Actinomycetota</taxon>
        <taxon>Actinomycetes</taxon>
        <taxon>Kitasatosporales</taxon>
        <taxon>Streptomycetaceae</taxon>
        <taxon>Streptomyces</taxon>
    </lineage>
</organism>
<name>A0ABU2LE89_9ACTN</name>
<feature type="region of interest" description="Disordered" evidence="2">
    <location>
        <begin position="285"/>
        <end position="313"/>
    </location>
</feature>
<evidence type="ECO:0000256" key="2">
    <source>
        <dbReference type="SAM" id="MobiDB-lite"/>
    </source>
</evidence>
<dbReference type="Proteomes" id="UP001183388">
    <property type="component" value="Unassembled WGS sequence"/>
</dbReference>
<dbReference type="InterPro" id="IPR025723">
    <property type="entry name" value="ArsA/GET3_ATPase-like"/>
</dbReference>
<comment type="caution">
    <text evidence="5">The sequence shown here is derived from an EMBL/GenBank/DDBJ whole genome shotgun (WGS) entry which is preliminary data.</text>
</comment>
<proteinExistence type="inferred from homology"/>
<evidence type="ECO:0000259" key="4">
    <source>
        <dbReference type="Pfam" id="PF17886"/>
    </source>
</evidence>